<evidence type="ECO:0000313" key="2">
    <source>
        <dbReference type="Proteomes" id="UP000198648"/>
    </source>
</evidence>
<reference evidence="1 2" key="1">
    <citation type="submission" date="2016-10" db="EMBL/GenBank/DDBJ databases">
        <authorList>
            <person name="de Groot N.N."/>
        </authorList>
    </citation>
    <scope>NUCLEOTIDE SEQUENCE [LARGE SCALE GENOMIC DNA]</scope>
    <source>
        <strain evidence="1 2">DSM 27078</strain>
    </source>
</reference>
<proteinExistence type="predicted"/>
<gene>
    <name evidence="1" type="ORF">SAMN05444005_103160</name>
</gene>
<evidence type="ECO:0000313" key="1">
    <source>
        <dbReference type="EMBL" id="SEP91387.1"/>
    </source>
</evidence>
<organism evidence="1 2">
    <name type="scientific">Flavobacterium urocaniciphilum</name>
    <dbReference type="NCBI Taxonomy" id="1299341"/>
    <lineage>
        <taxon>Bacteria</taxon>
        <taxon>Pseudomonadati</taxon>
        <taxon>Bacteroidota</taxon>
        <taxon>Flavobacteriia</taxon>
        <taxon>Flavobacteriales</taxon>
        <taxon>Flavobacteriaceae</taxon>
        <taxon>Flavobacterium</taxon>
    </lineage>
</organism>
<dbReference type="STRING" id="1299341.SAMN05444005_103160"/>
<dbReference type="AlphaFoldDB" id="A0A1H9BRF5"/>
<keyword evidence="2" id="KW-1185">Reference proteome</keyword>
<sequence>MPFIYEHNKVAVELEELVPRFWNCYSTLKSEVHRYSKKQFGIKRLQVGGNGRKLLIDFDTLKPEIQEALGDPRKVENPLELFYKEDADARRYYSTFKRNGLALKQDEQERYVVNASVMNAVIELEQKRISLRGSSRGVIDTLIYEVESFQNALKVNYGYEHTLPVSKRFKQALKAYKDNKYYSLIKDANGTGKQNARKVDDRVEMILNALFKNQSHKPSPTEIARSYEAFLSGYAQVYNEDTGELYNPKEFPKLSEATIINYLNAWKNRIATHASRSGNRQAYMGQYKPHHQMELPKLAGSIISIDDRQPPFIYNEKGDRLWYYIGMDVASRCFTTFVYGKTKEGLIVDFYRQMVRNYTDWGFCLPFELECESSLNSSFRDSLLKPGAMFQEVRIEANNARAKYIERAFGELRYGHEKQEAGWMARPTAKSEKNQIGALQAKGKKEMVVPYDQLVNMTLSHLINWNDMPHPENSEFTNWQYFREFQNPNLKPTNWAAILPVIGYKTKTSCKLGYITLQGEKRAIAEANEILLGEALIEKMKIIEDKEVDVYWLDGNDGTVLKALVYYKERLICEVMPMPKYNRAKAERVDGIDDKAYQLQSAYVASVEAFAKRQRNNIDNINILENTPKRQSNGFTIPNLKRFELNEEPVEVFEDENDDNLVLIQNNAQPKGWRSNFNL</sequence>
<protein>
    <submittedName>
        <fullName evidence="1">Uncharacterized protein</fullName>
    </submittedName>
</protein>
<accession>A0A1H9BRF5</accession>
<dbReference type="EMBL" id="FOEI01000003">
    <property type="protein sequence ID" value="SEP91387.1"/>
    <property type="molecule type" value="Genomic_DNA"/>
</dbReference>
<dbReference type="Proteomes" id="UP000198648">
    <property type="component" value="Unassembled WGS sequence"/>
</dbReference>
<name>A0A1H9BRF5_9FLAO</name>